<dbReference type="InterPro" id="IPR006015">
    <property type="entry name" value="Universal_stress_UspA"/>
</dbReference>
<dbReference type="InterPro" id="IPR006016">
    <property type="entry name" value="UspA"/>
</dbReference>
<comment type="caution">
    <text evidence="3">The sequence shown here is derived from an EMBL/GenBank/DDBJ whole genome shotgun (WGS) entry which is preliminary data.</text>
</comment>
<evidence type="ECO:0000313" key="4">
    <source>
        <dbReference type="Proteomes" id="UP000635142"/>
    </source>
</evidence>
<evidence type="ECO:0000313" key="3">
    <source>
        <dbReference type="EMBL" id="MBD3664139.1"/>
    </source>
</evidence>
<dbReference type="CDD" id="cd00293">
    <property type="entry name" value="USP-like"/>
    <property type="match status" value="1"/>
</dbReference>
<dbReference type="SUPFAM" id="SSF52402">
    <property type="entry name" value="Adenine nucleotide alpha hydrolases-like"/>
    <property type="match status" value="1"/>
</dbReference>
<dbReference type="Pfam" id="PF00582">
    <property type="entry name" value="Usp"/>
    <property type="match status" value="1"/>
</dbReference>
<dbReference type="PANTHER" id="PTHR46268">
    <property type="entry name" value="STRESS RESPONSE PROTEIN NHAX"/>
    <property type="match status" value="1"/>
</dbReference>
<accession>A0A927D5E4</accession>
<name>A0A927D5E4_9RHOB</name>
<dbReference type="Proteomes" id="UP000635142">
    <property type="component" value="Unassembled WGS sequence"/>
</dbReference>
<organism evidence="3 4">
    <name type="scientific">Sulfitobacter aestuariivivens</name>
    <dbReference type="NCBI Taxonomy" id="2766981"/>
    <lineage>
        <taxon>Bacteria</taxon>
        <taxon>Pseudomonadati</taxon>
        <taxon>Pseudomonadota</taxon>
        <taxon>Alphaproteobacteria</taxon>
        <taxon>Rhodobacterales</taxon>
        <taxon>Roseobacteraceae</taxon>
        <taxon>Sulfitobacter</taxon>
    </lineage>
</organism>
<comment type="similarity">
    <text evidence="1">Belongs to the universal stress protein A family.</text>
</comment>
<sequence>MYNHILIPVSFDENRDASGAIEIAKALLSAEGRISLVHVIEPLPVHVEDALTAEIRKSHRDRAQSRLDALSEENGITDTFLLKGHAGRTIADWAKDKDADCIVISSHKPVFSDIFLGSTASWVVRHAGCAVHVLR</sequence>
<dbReference type="PANTHER" id="PTHR46268:SF6">
    <property type="entry name" value="UNIVERSAL STRESS PROTEIN UP12"/>
    <property type="match status" value="1"/>
</dbReference>
<gene>
    <name evidence="3" type="ORF">H9Q16_09420</name>
</gene>
<feature type="domain" description="UspA" evidence="2">
    <location>
        <begin position="1"/>
        <end position="135"/>
    </location>
</feature>
<evidence type="ECO:0000259" key="2">
    <source>
        <dbReference type="Pfam" id="PF00582"/>
    </source>
</evidence>
<dbReference type="Gene3D" id="3.40.50.620">
    <property type="entry name" value="HUPs"/>
    <property type="match status" value="1"/>
</dbReference>
<dbReference type="AlphaFoldDB" id="A0A927D5E4"/>
<keyword evidence="4" id="KW-1185">Reference proteome</keyword>
<proteinExistence type="inferred from homology"/>
<dbReference type="RefSeq" id="WP_191075045.1">
    <property type="nucleotide sequence ID" value="NZ_JACTAG010000001.1"/>
</dbReference>
<protein>
    <submittedName>
        <fullName evidence="3">Universal stress protein</fullName>
    </submittedName>
</protein>
<reference evidence="3" key="1">
    <citation type="submission" date="2020-08" db="EMBL/GenBank/DDBJ databases">
        <title>Sulfitobacter aestuariivivens sp. nov., isolated from a tidal flat.</title>
        <authorList>
            <person name="Park S."/>
            <person name="Yoon J.-H."/>
        </authorList>
    </citation>
    <scope>NUCLEOTIDE SEQUENCE</scope>
    <source>
        <strain evidence="3">TSTF-M16</strain>
    </source>
</reference>
<dbReference type="InterPro" id="IPR014729">
    <property type="entry name" value="Rossmann-like_a/b/a_fold"/>
</dbReference>
<dbReference type="EMBL" id="JACTAG010000001">
    <property type="protein sequence ID" value="MBD3664139.1"/>
    <property type="molecule type" value="Genomic_DNA"/>
</dbReference>
<dbReference type="PRINTS" id="PR01438">
    <property type="entry name" value="UNVRSLSTRESS"/>
</dbReference>
<evidence type="ECO:0000256" key="1">
    <source>
        <dbReference type="ARBA" id="ARBA00008791"/>
    </source>
</evidence>